<name>A0A9E8A9T7_9HYPH</name>
<protein>
    <submittedName>
        <fullName evidence="6">ABC transporter substrate-binding protein</fullName>
    </submittedName>
</protein>
<dbReference type="PANTHER" id="PTHR30483:SF6">
    <property type="entry name" value="PERIPLASMIC BINDING PROTEIN OF ABC TRANSPORTER FOR NATURAL AMINO ACIDS"/>
    <property type="match status" value="1"/>
</dbReference>
<dbReference type="AlphaFoldDB" id="A0A9E8A9T7"/>
<sequence>MSSNHIGGIPNRRQVLLGASALAVASGTGAALAAEPFRIGAPNSVTGAAAAFGTEIQNTINALAKEINAIGGPAGAPFEVFSEDSQTLPEPALLAAKKLIEVNKVRALLGVQTSPEALAIIPASNAADVMLFHTGSAPKLLTQNEKGLGFSFAPSSARYGRAYFDFVEKEGFKKPASLILTNDASIGNARSFTEIWAAKYSSEPPAVQYQPNQPSYRAEIQKIMSSNPDIILLHGYELDATIIIRQLFEVGYTGKIITPEFAATARLIKVVGKDPVEGIYVLKVIPNTGASSYKMFQEFIGRVGKQAVEGTWYAAVAYDQLNLLALAIEKAGPGATNAQIAAAVPEISNPDAPLVSSFAEGREKLRAGAKRLNYDGASSPCDFDAKGTTPAIFGISVIKEGAVKSL</sequence>
<feature type="signal peptide" evidence="4">
    <location>
        <begin position="1"/>
        <end position="33"/>
    </location>
</feature>
<keyword evidence="2 4" id="KW-0732">Signal</keyword>
<evidence type="ECO:0000256" key="3">
    <source>
        <dbReference type="ARBA" id="ARBA00022970"/>
    </source>
</evidence>
<keyword evidence="3" id="KW-0029">Amino-acid transport</keyword>
<dbReference type="SUPFAM" id="SSF53822">
    <property type="entry name" value="Periplasmic binding protein-like I"/>
    <property type="match status" value="1"/>
</dbReference>
<geneLocation type="plasmid" evidence="6">
    <name>pNBC436</name>
</geneLocation>
<dbReference type="EMBL" id="CP102775">
    <property type="protein sequence ID" value="UZF90155.1"/>
    <property type="molecule type" value="Genomic_DNA"/>
</dbReference>
<dbReference type="PANTHER" id="PTHR30483">
    <property type="entry name" value="LEUCINE-SPECIFIC-BINDING PROTEIN"/>
    <property type="match status" value="1"/>
</dbReference>
<feature type="chain" id="PRO_5039601701" evidence="4">
    <location>
        <begin position="34"/>
        <end position="406"/>
    </location>
</feature>
<dbReference type="InterPro" id="IPR028082">
    <property type="entry name" value="Peripla_BP_I"/>
</dbReference>
<organism evidence="6">
    <name type="scientific">Bosea sp. NBC_00436</name>
    <dbReference type="NCBI Taxonomy" id="2969620"/>
    <lineage>
        <taxon>Bacteria</taxon>
        <taxon>Pseudomonadati</taxon>
        <taxon>Pseudomonadota</taxon>
        <taxon>Alphaproteobacteria</taxon>
        <taxon>Hyphomicrobiales</taxon>
        <taxon>Boseaceae</taxon>
        <taxon>Bosea</taxon>
    </lineage>
</organism>
<dbReference type="InterPro" id="IPR028081">
    <property type="entry name" value="Leu-bd"/>
</dbReference>
<dbReference type="InterPro" id="IPR006311">
    <property type="entry name" value="TAT_signal"/>
</dbReference>
<gene>
    <name evidence="6" type="ORF">NWE54_26805</name>
</gene>
<dbReference type="PROSITE" id="PS51318">
    <property type="entry name" value="TAT"/>
    <property type="match status" value="1"/>
</dbReference>
<dbReference type="Pfam" id="PF13458">
    <property type="entry name" value="Peripla_BP_6"/>
    <property type="match status" value="1"/>
</dbReference>
<dbReference type="GO" id="GO:0006865">
    <property type="term" value="P:amino acid transport"/>
    <property type="evidence" value="ECO:0007669"/>
    <property type="project" value="UniProtKB-KW"/>
</dbReference>
<dbReference type="Gene3D" id="3.40.50.2300">
    <property type="match status" value="2"/>
</dbReference>
<evidence type="ECO:0000313" key="6">
    <source>
        <dbReference type="EMBL" id="UZF90155.1"/>
    </source>
</evidence>
<dbReference type="InterPro" id="IPR051010">
    <property type="entry name" value="BCAA_transport"/>
</dbReference>
<evidence type="ECO:0000259" key="5">
    <source>
        <dbReference type="Pfam" id="PF13458"/>
    </source>
</evidence>
<evidence type="ECO:0000256" key="2">
    <source>
        <dbReference type="ARBA" id="ARBA00022729"/>
    </source>
</evidence>
<accession>A0A9E8A9T7</accession>
<comment type="similarity">
    <text evidence="1">Belongs to the leucine-binding protein family.</text>
</comment>
<evidence type="ECO:0000256" key="4">
    <source>
        <dbReference type="SAM" id="SignalP"/>
    </source>
</evidence>
<evidence type="ECO:0000256" key="1">
    <source>
        <dbReference type="ARBA" id="ARBA00010062"/>
    </source>
</evidence>
<keyword evidence="3" id="KW-0813">Transport</keyword>
<keyword evidence="6" id="KW-0614">Plasmid</keyword>
<feature type="domain" description="Leucine-binding protein" evidence="5">
    <location>
        <begin position="37"/>
        <end position="348"/>
    </location>
</feature>
<proteinExistence type="inferred from homology"/>
<reference evidence="6" key="1">
    <citation type="submission" date="2022-08" db="EMBL/GenBank/DDBJ databases">
        <title>Complete Genome Sequences of 2 Bosea sp. soil isolates.</title>
        <authorList>
            <person name="Alvarez Arevalo M."/>
            <person name="Sterndorff E.B."/>
            <person name="Faurdal D."/>
            <person name="Joergensen T.S."/>
            <person name="Weber T."/>
        </authorList>
    </citation>
    <scope>NUCLEOTIDE SEQUENCE</scope>
    <source>
        <strain evidence="6">NBC_00436</strain>
        <plasmid evidence="6">pNBC436</plasmid>
    </source>
</reference>